<keyword evidence="2" id="KW-1185">Reference proteome</keyword>
<gene>
    <name evidence="1" type="ORF">Ddye_029695</name>
</gene>
<evidence type="ECO:0000313" key="1">
    <source>
        <dbReference type="EMBL" id="KAK2634903.1"/>
    </source>
</evidence>
<accession>A0AAD9TFL7</accession>
<name>A0AAD9TFL7_9ROSI</name>
<protein>
    <submittedName>
        <fullName evidence="1">Uncharacterized protein</fullName>
    </submittedName>
</protein>
<comment type="caution">
    <text evidence="1">The sequence shown here is derived from an EMBL/GenBank/DDBJ whole genome shotgun (WGS) entry which is preliminary data.</text>
</comment>
<dbReference type="AlphaFoldDB" id="A0AAD9TFL7"/>
<evidence type="ECO:0000313" key="2">
    <source>
        <dbReference type="Proteomes" id="UP001280121"/>
    </source>
</evidence>
<reference evidence="1" key="1">
    <citation type="journal article" date="2023" name="Plant J.">
        <title>Genome sequences and population genomics provide insights into the demographic history, inbreeding, and mutation load of two 'living fossil' tree species of Dipteronia.</title>
        <authorList>
            <person name="Feng Y."/>
            <person name="Comes H.P."/>
            <person name="Chen J."/>
            <person name="Zhu S."/>
            <person name="Lu R."/>
            <person name="Zhang X."/>
            <person name="Li P."/>
            <person name="Qiu J."/>
            <person name="Olsen K.M."/>
            <person name="Qiu Y."/>
        </authorList>
    </citation>
    <scope>NUCLEOTIDE SEQUENCE</scope>
    <source>
        <strain evidence="1">KIB01</strain>
    </source>
</reference>
<organism evidence="1 2">
    <name type="scientific">Dipteronia dyeriana</name>
    <dbReference type="NCBI Taxonomy" id="168575"/>
    <lineage>
        <taxon>Eukaryota</taxon>
        <taxon>Viridiplantae</taxon>
        <taxon>Streptophyta</taxon>
        <taxon>Embryophyta</taxon>
        <taxon>Tracheophyta</taxon>
        <taxon>Spermatophyta</taxon>
        <taxon>Magnoliopsida</taxon>
        <taxon>eudicotyledons</taxon>
        <taxon>Gunneridae</taxon>
        <taxon>Pentapetalae</taxon>
        <taxon>rosids</taxon>
        <taxon>malvids</taxon>
        <taxon>Sapindales</taxon>
        <taxon>Sapindaceae</taxon>
        <taxon>Hippocastanoideae</taxon>
        <taxon>Acereae</taxon>
        <taxon>Dipteronia</taxon>
    </lineage>
</organism>
<dbReference type="Proteomes" id="UP001280121">
    <property type="component" value="Unassembled WGS sequence"/>
</dbReference>
<proteinExistence type="predicted"/>
<sequence length="132" mass="14527">MVAEVEIIEEVVILKAEMVDIEEGVVEVTGATITIDLARFVVELDILLLGATTGLIGTFKVQLLAIQTLMGTIFYKFMVVFRAIIKDQIPLTEGHGQSNNQGHFVFTNFNPQAHYNQTSTYIASPKSVINPS</sequence>
<dbReference type="EMBL" id="JANJYI010000009">
    <property type="protein sequence ID" value="KAK2634903.1"/>
    <property type="molecule type" value="Genomic_DNA"/>
</dbReference>